<evidence type="ECO:0000256" key="1">
    <source>
        <dbReference type="SAM" id="SignalP"/>
    </source>
</evidence>
<feature type="signal peptide" evidence="1">
    <location>
        <begin position="1"/>
        <end position="15"/>
    </location>
</feature>
<dbReference type="OrthoDB" id="9801375at2"/>
<dbReference type="RefSeq" id="WP_022636214.1">
    <property type="nucleotide sequence ID" value="NZ_ASJR01000005.1"/>
</dbReference>
<accession>U7D8F5</accession>
<organism evidence="4 5">
    <name type="scientific">Chitinivibrio alkaliphilus ACht1</name>
    <dbReference type="NCBI Taxonomy" id="1313304"/>
    <lineage>
        <taxon>Bacteria</taxon>
        <taxon>Pseudomonadati</taxon>
        <taxon>Fibrobacterota</taxon>
        <taxon>Chitinivibrionia</taxon>
        <taxon>Chitinivibrionales</taxon>
        <taxon>Chitinivibrionaceae</taxon>
        <taxon>Chitinivibrio</taxon>
    </lineage>
</organism>
<reference evidence="4 5" key="1">
    <citation type="journal article" date="2013" name="Environ. Microbiol.">
        <title>Genome analysis of Chitinivibrio alkaliphilus gen. nov., sp. nov., a novel extremely haloalkaliphilic anaerobic chitinolytic bacterium from the candidate phylum Termite Group 3.</title>
        <authorList>
            <person name="Sorokin D.Y."/>
            <person name="Gumerov V.M."/>
            <person name="Rakitin A.L."/>
            <person name="Beletsky A.V."/>
            <person name="Damste J.S."/>
            <person name="Muyzer G."/>
            <person name="Mardanov A.V."/>
            <person name="Ravin N.V."/>
        </authorList>
    </citation>
    <scope>NUCLEOTIDE SEQUENCE [LARGE SCALE GENOMIC DNA]</scope>
    <source>
        <strain evidence="4 5">ACht1</strain>
    </source>
</reference>
<feature type="domain" description="SGNH hydrolase-type esterase" evidence="2">
    <location>
        <begin position="145"/>
        <end position="314"/>
    </location>
</feature>
<dbReference type="AlphaFoldDB" id="U7D8F5"/>
<dbReference type="Proteomes" id="UP000017148">
    <property type="component" value="Unassembled WGS sequence"/>
</dbReference>
<evidence type="ECO:0000313" key="4">
    <source>
        <dbReference type="EMBL" id="ERP38679.1"/>
    </source>
</evidence>
<comment type="caution">
    <text evidence="4">The sequence shown here is derived from an EMBL/GenBank/DDBJ whole genome shotgun (WGS) entry which is preliminary data.</text>
</comment>
<gene>
    <name evidence="4" type="ORF">CALK_0695</name>
</gene>
<dbReference type="InterPro" id="IPR013830">
    <property type="entry name" value="SGNH_hydro"/>
</dbReference>
<dbReference type="Gene3D" id="3.40.50.1110">
    <property type="entry name" value="SGNH hydrolase"/>
    <property type="match status" value="1"/>
</dbReference>
<dbReference type="SUPFAM" id="SSF52266">
    <property type="entry name" value="SGNH hydrolase"/>
    <property type="match status" value="1"/>
</dbReference>
<dbReference type="PANTHER" id="PTHR37834:SF2">
    <property type="entry name" value="ESTERASE, SGNH HYDROLASE-TYPE"/>
    <property type="match status" value="1"/>
</dbReference>
<dbReference type="InterPro" id="IPR052762">
    <property type="entry name" value="PCW_deacetylase/CE"/>
</dbReference>
<dbReference type="STRING" id="1313304.CALK_0695"/>
<feature type="chain" id="PRO_5013402419" evidence="1">
    <location>
        <begin position="16"/>
        <end position="451"/>
    </location>
</feature>
<dbReference type="PANTHER" id="PTHR37834">
    <property type="entry name" value="GDSL-LIKE LIPASE/ACYLHYDROLASE DOMAIN PROTEIN (AFU_ORTHOLOGUE AFUA_2G00620)"/>
    <property type="match status" value="1"/>
</dbReference>
<dbReference type="Pfam" id="PF13472">
    <property type="entry name" value="Lipase_GDSL_2"/>
    <property type="match status" value="1"/>
</dbReference>
<dbReference type="Pfam" id="PF17996">
    <property type="entry name" value="CE2_N"/>
    <property type="match status" value="1"/>
</dbReference>
<name>U7D8F5_9BACT</name>
<dbReference type="EMBL" id="ASJR01000005">
    <property type="protein sequence ID" value="ERP38679.1"/>
    <property type="molecule type" value="Genomic_DNA"/>
</dbReference>
<dbReference type="GO" id="GO:0016788">
    <property type="term" value="F:hydrolase activity, acting on ester bonds"/>
    <property type="evidence" value="ECO:0007669"/>
    <property type="project" value="UniProtKB-ARBA"/>
</dbReference>
<dbReference type="InterPro" id="IPR040794">
    <property type="entry name" value="CE2_N"/>
</dbReference>
<dbReference type="InterPro" id="IPR036514">
    <property type="entry name" value="SGNH_hydro_sf"/>
</dbReference>
<proteinExistence type="predicted"/>
<dbReference type="eggNOG" id="COG2755">
    <property type="taxonomic scope" value="Bacteria"/>
</dbReference>
<feature type="domain" description="Carbohydrate esterase 2 N-terminal" evidence="3">
    <location>
        <begin position="28"/>
        <end position="134"/>
    </location>
</feature>
<dbReference type="Gene3D" id="2.60.120.260">
    <property type="entry name" value="Galactose-binding domain-like"/>
    <property type="match status" value="1"/>
</dbReference>
<evidence type="ECO:0000313" key="5">
    <source>
        <dbReference type="Proteomes" id="UP000017148"/>
    </source>
</evidence>
<keyword evidence="1" id="KW-0732">Signal</keyword>
<evidence type="ECO:0000259" key="3">
    <source>
        <dbReference type="Pfam" id="PF17996"/>
    </source>
</evidence>
<sequence length="451" mass="50081">MKCILFLLSSVALVAAGFFPADHRSFMYEGRFDFSDPAAPRFSWPGIAISVGFTGQKVSVVLEDGLGRYDIWINDSAAGVLSTDSGTEKVDTFVVARDLPKGAHELRLIKRNETAWSDQRFHGVVVSAGETLFTPSLSRTGSIEILGDSFVAGYGNEASGRDSGLVPETTNTGKSFGHILADRLGAKRHILAYSGKGMVQNLGGDSPGREFPAYYEATVHADIEQGREVDIWDVSSWNPDLTIIHLGINDFSDQGAAPPADTALFRKGAESFLHRLRTKNTNPSAHYLFMAFQDWPNRYILQSLQRLIRDEHEAGHEDVALFSYTTSLDALHWHPSVEEHAEIAEALEGFIYEQGLFLPTSVYSEERDRPNTALVNITSQGYRLSEEISSVSVYSVRGEHQELHISERVFSLDDKLSPGMYILSVQTHAGKRYHRLIRHEREDASAKKPSM</sequence>
<evidence type="ECO:0000259" key="2">
    <source>
        <dbReference type="Pfam" id="PF13472"/>
    </source>
</evidence>
<keyword evidence="5" id="KW-1185">Reference proteome</keyword>
<protein>
    <submittedName>
        <fullName evidence="4">GDSL family hydrolase</fullName>
    </submittedName>
</protein>
<keyword evidence="4" id="KW-0378">Hydrolase</keyword>